<gene>
    <name evidence="2" type="ORF">SK128_020959</name>
</gene>
<evidence type="ECO:0008006" key="4">
    <source>
        <dbReference type="Google" id="ProtNLM"/>
    </source>
</evidence>
<accession>A0AAN8WHJ0</accession>
<feature type="compositionally biased region" description="Basic and acidic residues" evidence="1">
    <location>
        <begin position="357"/>
        <end position="366"/>
    </location>
</feature>
<organism evidence="2 3">
    <name type="scientific">Halocaridina rubra</name>
    <name type="common">Hawaiian red shrimp</name>
    <dbReference type="NCBI Taxonomy" id="373956"/>
    <lineage>
        <taxon>Eukaryota</taxon>
        <taxon>Metazoa</taxon>
        <taxon>Ecdysozoa</taxon>
        <taxon>Arthropoda</taxon>
        <taxon>Crustacea</taxon>
        <taxon>Multicrustacea</taxon>
        <taxon>Malacostraca</taxon>
        <taxon>Eumalacostraca</taxon>
        <taxon>Eucarida</taxon>
        <taxon>Decapoda</taxon>
        <taxon>Pleocyemata</taxon>
        <taxon>Caridea</taxon>
        <taxon>Atyoidea</taxon>
        <taxon>Atyidae</taxon>
        <taxon>Halocaridina</taxon>
    </lineage>
</organism>
<feature type="compositionally biased region" description="Basic residues" evidence="1">
    <location>
        <begin position="310"/>
        <end position="332"/>
    </location>
</feature>
<evidence type="ECO:0000256" key="1">
    <source>
        <dbReference type="SAM" id="MobiDB-lite"/>
    </source>
</evidence>
<feature type="region of interest" description="Disordered" evidence="1">
    <location>
        <begin position="287"/>
        <end position="381"/>
    </location>
</feature>
<keyword evidence="3" id="KW-1185">Reference proteome</keyword>
<comment type="caution">
    <text evidence="2">The sequence shown here is derived from an EMBL/GenBank/DDBJ whole genome shotgun (WGS) entry which is preliminary data.</text>
</comment>
<feature type="compositionally biased region" description="Acidic residues" evidence="1">
    <location>
        <begin position="287"/>
        <end position="303"/>
    </location>
</feature>
<name>A0AAN8WHJ0_HALRR</name>
<dbReference type="EMBL" id="JAXCGZ010019394">
    <property type="protein sequence ID" value="KAK7066151.1"/>
    <property type="molecule type" value="Genomic_DNA"/>
</dbReference>
<evidence type="ECO:0000313" key="3">
    <source>
        <dbReference type="Proteomes" id="UP001381693"/>
    </source>
</evidence>
<dbReference type="Proteomes" id="UP001381693">
    <property type="component" value="Unassembled WGS sequence"/>
</dbReference>
<evidence type="ECO:0000313" key="2">
    <source>
        <dbReference type="EMBL" id="KAK7066151.1"/>
    </source>
</evidence>
<protein>
    <recommendedName>
        <fullName evidence="4">ZAD domain-containing protein</fullName>
    </recommendedName>
</protein>
<reference evidence="2 3" key="1">
    <citation type="submission" date="2023-11" db="EMBL/GenBank/DDBJ databases">
        <title>Halocaridina rubra genome assembly.</title>
        <authorList>
            <person name="Smith C."/>
        </authorList>
    </citation>
    <scope>NUCLEOTIDE SEQUENCE [LARGE SCALE GENOMIC DNA]</scope>
    <source>
        <strain evidence="2">EP-1</strain>
        <tissue evidence="2">Whole</tissue>
    </source>
</reference>
<feature type="non-terminal residue" evidence="2">
    <location>
        <position position="381"/>
    </location>
</feature>
<dbReference type="AlphaFoldDB" id="A0AAN8WHJ0"/>
<proteinExistence type="predicted"/>
<sequence>MDYDEQRRMYAMNMSGHPMANHHATSQQPSAQQVPQQVTQQATTHARIIMSEGPLPMVAGTRHGPMDATMATMTSQMAGTQIPMHHTVHQHQLVHQQVVQQHTPQQQQQQHQQQHQQQQPQLLNDVGVNIGDSGQDNSASLTGVVEEVAVDVKVTDRVLGIENCEIESGDPEGLAENSQWCLICDKSLPSVEPAEEIVNLYKASMTVSQRKLSAMLGRLIGLTLYKAHSDVLCQRCFGLVEQVDGLEIELADTKMELVQQYEATIAHRQPHAKREIERPSLEVDVEWEESNESEALDNVDDDPVCSATGTKRKRRKKTKRKGGRPRKIRLTTKIKLDSNNDEESDDRPRKRRRGRPKKTDKEENEHIPPGAPTKECPSCKK</sequence>
<feature type="region of interest" description="Disordered" evidence="1">
    <location>
        <begin position="90"/>
        <end position="120"/>
    </location>
</feature>